<dbReference type="RefSeq" id="WP_108973422.1">
    <property type="nucleotide sequence ID" value="NZ_BFBB01000002.1"/>
</dbReference>
<name>A0A2P2DWN0_9LEPT</name>
<dbReference type="AlphaFoldDB" id="A0A2P2DWN0"/>
<evidence type="ECO:0000313" key="1">
    <source>
        <dbReference type="EMBL" id="GBF49016.1"/>
    </source>
</evidence>
<sequence>MGKNKKNFFSRLLGFFKRRKVSSGNGDENKIRKQNFLSEWNLASQKIKSLLPLLFAPIGFIWESKSLKVSKTNQNLFKLEGKTFQFLLVTGSSIQKNSDGNYTGIIIDEKGKFHRAIQSEIKTAEELFQKLELPFPEVDSQVGESWKAILQWERFWQAQLLAKLRPNVIAILSLLLGEEFKKFLVLTTSERQLELVRDELFYLNLGKVGQAYSPHSKNFHYYEFGTALQEFNQRILEVTEKRKQSI</sequence>
<accession>A0A2P2DWN0</accession>
<evidence type="ECO:0000313" key="2">
    <source>
        <dbReference type="Proteomes" id="UP000245133"/>
    </source>
</evidence>
<protein>
    <submittedName>
        <fullName evidence="1">Uncharacterized protein</fullName>
    </submittedName>
</protein>
<dbReference type="EMBL" id="BFBB01000002">
    <property type="protein sequence ID" value="GBF49016.1"/>
    <property type="molecule type" value="Genomic_DNA"/>
</dbReference>
<keyword evidence="2" id="KW-1185">Reference proteome</keyword>
<dbReference type="NCBIfam" id="NF047553">
    <property type="entry name" value="LBBP_01157_fam"/>
    <property type="match status" value="1"/>
</dbReference>
<dbReference type="Proteomes" id="UP000245133">
    <property type="component" value="Unassembled WGS sequence"/>
</dbReference>
<dbReference type="NCBIfam" id="NF047557">
    <property type="entry name" value="LIC_11826_fam"/>
    <property type="match status" value="1"/>
</dbReference>
<dbReference type="OrthoDB" id="340090at2"/>
<organism evidence="1 2">
    <name type="scientific">Leptospira ryugenii</name>
    <dbReference type="NCBI Taxonomy" id="1917863"/>
    <lineage>
        <taxon>Bacteria</taxon>
        <taxon>Pseudomonadati</taxon>
        <taxon>Spirochaetota</taxon>
        <taxon>Spirochaetia</taxon>
        <taxon>Leptospirales</taxon>
        <taxon>Leptospiraceae</taxon>
        <taxon>Leptospira</taxon>
    </lineage>
</organism>
<gene>
    <name evidence="1" type="ORF">LPTSP4_05250</name>
</gene>
<proteinExistence type="predicted"/>
<comment type="caution">
    <text evidence="1">The sequence shown here is derived from an EMBL/GenBank/DDBJ whole genome shotgun (WGS) entry which is preliminary data.</text>
</comment>
<reference evidence="1 2" key="1">
    <citation type="submission" date="2018-02" db="EMBL/GenBank/DDBJ databases">
        <title>Novel Leptospira species isolated from soil and water in Japan.</title>
        <authorList>
            <person name="Nakao R."/>
            <person name="Masuzawa T."/>
        </authorList>
    </citation>
    <scope>NUCLEOTIDE SEQUENCE [LARGE SCALE GENOMIC DNA]</scope>
    <source>
        <strain evidence="1 2">YH101</strain>
    </source>
</reference>